<evidence type="ECO:0000256" key="8">
    <source>
        <dbReference type="SAM" id="Phobius"/>
    </source>
</evidence>
<organism evidence="9 10">
    <name type="scientific">Olea europaea subsp. europaea</name>
    <dbReference type="NCBI Taxonomy" id="158383"/>
    <lineage>
        <taxon>Eukaryota</taxon>
        <taxon>Viridiplantae</taxon>
        <taxon>Streptophyta</taxon>
        <taxon>Embryophyta</taxon>
        <taxon>Tracheophyta</taxon>
        <taxon>Spermatophyta</taxon>
        <taxon>Magnoliopsida</taxon>
        <taxon>eudicotyledons</taxon>
        <taxon>Gunneridae</taxon>
        <taxon>Pentapetalae</taxon>
        <taxon>asterids</taxon>
        <taxon>lamiids</taxon>
        <taxon>Lamiales</taxon>
        <taxon>Oleaceae</taxon>
        <taxon>Oleeae</taxon>
        <taxon>Olea</taxon>
    </lineage>
</organism>
<sequence length="544" mass="61665">MKMLTFYGKKLQNLCSGSYSKISFFFQSTCFLITCFYRYFLFRINSFAFQIFYFVFLSLLGFLVLKSLNPRTEFRPRALDLFFTSVSATTVSSMSTVEMEVFSNSQLLVMTILMFIGGEVFTSMVGLHMKRSKIIKAWKSEGRVTSVDSDPPSPRPSDFLDQIELSIVTIPDSEVPRIESQIDVLSSYNTNNPFIRYNSIKFLGFLVLGYLLAIQILGIASVLIYLAIIPSAKDVLRKKGLKTFTFAIFTVVSTFASCGFVPTNENMLVFSKNSGLLWILIPQVLLGNTLFPSFLRFSIWVLGKKFKKAEANYLLKKTAEVRYLHLLPGMHSSFLVATVLGFIFIGLILFCSMEWNSAALSGLNTYQKLVGALFQSVNARHTGETIVDISTIAPAILVFFVVMMYLPPYTSFLPVKWDPQSQTDCQERKNQRRVGENFILSQLSYLVIFIILICITERKKMKEDPLNFSVLNITLELISAYGNVGFTTGYSCDRQIKSDPTCVSKWYGFSGKWSDEGKVILIIVMFFGRLKKFNMNGGQGWKLL</sequence>
<dbReference type="InterPro" id="IPR051143">
    <property type="entry name" value="TrkH_K-transport"/>
</dbReference>
<dbReference type="OrthoDB" id="9999863at2759"/>
<feature type="transmembrane region" description="Helical" evidence="8">
    <location>
        <begin position="386"/>
        <end position="406"/>
    </location>
</feature>
<keyword evidence="4 8" id="KW-0812">Transmembrane</keyword>
<feature type="transmembrane region" description="Helical" evidence="8">
    <location>
        <begin position="107"/>
        <end position="127"/>
    </location>
</feature>
<keyword evidence="3" id="KW-0813">Transport</keyword>
<keyword evidence="10" id="KW-1185">Reference proteome</keyword>
<comment type="similarity">
    <text evidence="2">Belongs to the TrkH potassium transport family. HKT (TC 2.A.38.3) subfamily.</text>
</comment>
<protein>
    <submittedName>
        <fullName evidence="9">Sodium transporter HKT1-like</fullName>
    </submittedName>
</protein>
<dbReference type="Pfam" id="PF02386">
    <property type="entry name" value="TrkH"/>
    <property type="match status" value="1"/>
</dbReference>
<keyword evidence="6" id="KW-0406">Ion transport</keyword>
<keyword evidence="7 8" id="KW-0472">Membrane</keyword>
<evidence type="ECO:0000256" key="2">
    <source>
        <dbReference type="ARBA" id="ARBA00010864"/>
    </source>
</evidence>
<dbReference type="AlphaFoldDB" id="A0A8S0UVP1"/>
<evidence type="ECO:0000256" key="4">
    <source>
        <dbReference type="ARBA" id="ARBA00022692"/>
    </source>
</evidence>
<dbReference type="GO" id="GO:0030001">
    <property type="term" value="P:metal ion transport"/>
    <property type="evidence" value="ECO:0007669"/>
    <property type="project" value="UniProtKB-ARBA"/>
</dbReference>
<feature type="transmembrane region" description="Helical" evidence="8">
    <location>
        <begin position="332"/>
        <end position="351"/>
    </location>
</feature>
<evidence type="ECO:0000256" key="6">
    <source>
        <dbReference type="ARBA" id="ARBA00023065"/>
    </source>
</evidence>
<gene>
    <name evidence="9" type="ORF">OLEA9_A041514</name>
</gene>
<dbReference type="Gramene" id="OE9A041514T1">
    <property type="protein sequence ID" value="OE9A041514C1"/>
    <property type="gene ID" value="OE9A041514"/>
</dbReference>
<dbReference type="PANTHER" id="PTHR31064">
    <property type="entry name" value="POTASSIUM TRANSPORT PROTEIN DDB_G0292412-RELATED"/>
    <property type="match status" value="1"/>
</dbReference>
<feature type="transmembrane region" description="Helical" evidence="8">
    <location>
        <begin position="241"/>
        <end position="263"/>
    </location>
</feature>
<feature type="transmembrane region" description="Helical" evidence="8">
    <location>
        <begin position="275"/>
        <end position="295"/>
    </location>
</feature>
<feature type="transmembrane region" description="Helical" evidence="8">
    <location>
        <begin position="21"/>
        <end position="41"/>
    </location>
</feature>
<feature type="transmembrane region" description="Helical" evidence="8">
    <location>
        <begin position="438"/>
        <end position="456"/>
    </location>
</feature>
<keyword evidence="5 8" id="KW-1133">Transmembrane helix</keyword>
<dbReference type="EMBL" id="CACTIH010009060">
    <property type="protein sequence ID" value="CAA3021827.1"/>
    <property type="molecule type" value="Genomic_DNA"/>
</dbReference>
<proteinExistence type="inferred from homology"/>
<accession>A0A8S0UVP1</accession>
<evidence type="ECO:0000313" key="9">
    <source>
        <dbReference type="EMBL" id="CAA3021827.1"/>
    </source>
</evidence>
<feature type="transmembrane region" description="Helical" evidence="8">
    <location>
        <begin position="202"/>
        <end position="229"/>
    </location>
</feature>
<evidence type="ECO:0000313" key="10">
    <source>
        <dbReference type="Proteomes" id="UP000594638"/>
    </source>
</evidence>
<dbReference type="InterPro" id="IPR003445">
    <property type="entry name" value="Cat_transpt"/>
</dbReference>
<evidence type="ECO:0000256" key="7">
    <source>
        <dbReference type="ARBA" id="ARBA00023136"/>
    </source>
</evidence>
<dbReference type="GO" id="GO:0005886">
    <property type="term" value="C:plasma membrane"/>
    <property type="evidence" value="ECO:0007669"/>
    <property type="project" value="TreeGrafter"/>
</dbReference>
<evidence type="ECO:0000256" key="1">
    <source>
        <dbReference type="ARBA" id="ARBA00004141"/>
    </source>
</evidence>
<dbReference type="GO" id="GO:0008324">
    <property type="term" value="F:monoatomic cation transmembrane transporter activity"/>
    <property type="evidence" value="ECO:0007669"/>
    <property type="project" value="InterPro"/>
</dbReference>
<feature type="transmembrane region" description="Helical" evidence="8">
    <location>
        <begin position="47"/>
        <end position="65"/>
    </location>
</feature>
<comment type="caution">
    <text evidence="9">The sequence shown here is derived from an EMBL/GenBank/DDBJ whole genome shotgun (WGS) entry which is preliminary data.</text>
</comment>
<reference evidence="9 10" key="1">
    <citation type="submission" date="2019-12" db="EMBL/GenBank/DDBJ databases">
        <authorList>
            <person name="Alioto T."/>
            <person name="Alioto T."/>
            <person name="Gomez Garrido J."/>
        </authorList>
    </citation>
    <scope>NUCLEOTIDE SEQUENCE [LARGE SCALE GENOMIC DNA]</scope>
</reference>
<feature type="transmembrane region" description="Helical" evidence="8">
    <location>
        <begin position="77"/>
        <end position="95"/>
    </location>
</feature>
<comment type="subcellular location">
    <subcellularLocation>
        <location evidence="1">Membrane</location>
        <topology evidence="1">Multi-pass membrane protein</topology>
    </subcellularLocation>
</comment>
<dbReference type="Proteomes" id="UP000594638">
    <property type="component" value="Unassembled WGS sequence"/>
</dbReference>
<name>A0A8S0UVP1_OLEEU</name>
<evidence type="ECO:0000256" key="5">
    <source>
        <dbReference type="ARBA" id="ARBA00022989"/>
    </source>
</evidence>
<dbReference type="PANTHER" id="PTHR31064:SF38">
    <property type="entry name" value="CATION TRANSPORTER HKT1_4-RELATED"/>
    <property type="match status" value="1"/>
</dbReference>
<evidence type="ECO:0000256" key="3">
    <source>
        <dbReference type="ARBA" id="ARBA00022448"/>
    </source>
</evidence>